<organism evidence="2 3">
    <name type="scientific">Tribonema minus</name>
    <dbReference type="NCBI Taxonomy" id="303371"/>
    <lineage>
        <taxon>Eukaryota</taxon>
        <taxon>Sar</taxon>
        <taxon>Stramenopiles</taxon>
        <taxon>Ochrophyta</taxon>
        <taxon>PX clade</taxon>
        <taxon>Xanthophyceae</taxon>
        <taxon>Tribonematales</taxon>
        <taxon>Tribonemataceae</taxon>
        <taxon>Tribonema</taxon>
    </lineage>
</organism>
<gene>
    <name evidence="2" type="ORF">JKP88DRAFT_268244</name>
</gene>
<reference evidence="2" key="1">
    <citation type="submission" date="2021-02" db="EMBL/GenBank/DDBJ databases">
        <title>First Annotated Genome of the Yellow-green Alga Tribonema minus.</title>
        <authorList>
            <person name="Mahan K.M."/>
        </authorList>
    </citation>
    <scope>NUCLEOTIDE SEQUENCE</scope>
    <source>
        <strain evidence="2">UTEX B ZZ1240</strain>
    </source>
</reference>
<feature type="region of interest" description="Disordered" evidence="1">
    <location>
        <begin position="272"/>
        <end position="298"/>
    </location>
</feature>
<feature type="compositionally biased region" description="Pro residues" evidence="1">
    <location>
        <begin position="280"/>
        <end position="293"/>
    </location>
</feature>
<accession>A0A835Z680</accession>
<sequence>MLYVQLLVNGAQDGSGGGVAEGAAAAAQPQTGAPRGCGGRAGGRRRQRLQGAGGSVGGGSENWVPRHHRSCDTSINGGSIISVGGSGGGGGGGGRKGDARAEAAGGRGKRRRTGERQEAAAQSGLLSVPAEGGRGAALPGGSKEGRGAHCIGADRTAVNLQTDTPTHMFAASRLRAGVEPQRQRRLVRAACVALEIDPLELAERHHDTPDAPYVAEDVARIGKLADRCDVPAALRGIHGSVDGGVNGGPRLNLCKWSRRWSTPHSPLHACRAAEAAQSPCQPPPPPPLPPLPPLTGGARQSLTAVDTAVHAAVDATQCGAHVAAIDALVDERYELLDIGRVRRVVVALRQPQRVNSQSGAGGPHEAALPLRCHACAQTGCSKHVCGRVRPQVHGSPVGANALLMRGPHVIEVLWRPLRAIEVVPARRKCRAWPAAAAVAAAAEAGDVHQQTARQKHALLNDIINATRWRTLSCSADYQQGEMKPDGKVFRGMRQRKADGGNDAHDAWKHGGYSKPNLVKDDPSAAAAAARPRHLDLRDGKRQISVSFTCPAACDHAADATFGAKRPAAVHRAEPGGWLRLPKCLTRKRNGRKCGYHLAR</sequence>
<feature type="compositionally biased region" description="Basic and acidic residues" evidence="1">
    <location>
        <begin position="495"/>
        <end position="508"/>
    </location>
</feature>
<dbReference type="EMBL" id="JAFCMP010000123">
    <property type="protein sequence ID" value="KAG5185750.1"/>
    <property type="molecule type" value="Genomic_DNA"/>
</dbReference>
<feature type="compositionally biased region" description="Gly residues" evidence="1">
    <location>
        <begin position="51"/>
        <end position="60"/>
    </location>
</feature>
<feature type="region of interest" description="Disordered" evidence="1">
    <location>
        <begin position="14"/>
        <end position="146"/>
    </location>
</feature>
<evidence type="ECO:0000313" key="3">
    <source>
        <dbReference type="Proteomes" id="UP000664859"/>
    </source>
</evidence>
<name>A0A835Z680_9STRA</name>
<comment type="caution">
    <text evidence="2">The sequence shown here is derived from an EMBL/GenBank/DDBJ whole genome shotgun (WGS) entry which is preliminary data.</text>
</comment>
<proteinExistence type="predicted"/>
<evidence type="ECO:0000256" key="1">
    <source>
        <dbReference type="SAM" id="MobiDB-lite"/>
    </source>
</evidence>
<feature type="region of interest" description="Disordered" evidence="1">
    <location>
        <begin position="495"/>
        <end position="518"/>
    </location>
</feature>
<keyword evidence="3" id="KW-1185">Reference proteome</keyword>
<dbReference type="Proteomes" id="UP000664859">
    <property type="component" value="Unassembled WGS sequence"/>
</dbReference>
<evidence type="ECO:0000313" key="2">
    <source>
        <dbReference type="EMBL" id="KAG5185750.1"/>
    </source>
</evidence>
<dbReference type="AlphaFoldDB" id="A0A835Z680"/>
<protein>
    <submittedName>
        <fullName evidence="2">Uncharacterized protein</fullName>
    </submittedName>
</protein>
<feature type="compositionally biased region" description="Gly residues" evidence="1">
    <location>
        <begin position="84"/>
        <end position="94"/>
    </location>
</feature>
<feature type="compositionally biased region" description="Low complexity" evidence="1">
    <location>
        <begin position="21"/>
        <end position="34"/>
    </location>
</feature>